<dbReference type="PROSITE" id="PS00022">
    <property type="entry name" value="EGF_1"/>
    <property type="match status" value="2"/>
</dbReference>
<accession>A0AAE0BWG7</accession>
<dbReference type="PANTHER" id="PTHR11062:SF376">
    <property type="entry name" value="EXOSTOSIN FAMILY PROTEIN"/>
    <property type="match status" value="1"/>
</dbReference>
<dbReference type="AlphaFoldDB" id="A0AAE0BWG7"/>
<protein>
    <recommendedName>
        <fullName evidence="7">EGF-like domain-containing protein</fullName>
    </recommendedName>
</protein>
<evidence type="ECO:0000256" key="1">
    <source>
        <dbReference type="ARBA" id="ARBA00004323"/>
    </source>
</evidence>
<sequence>MYFLAQWERLSGKQRKVVLPTLFFVLVVLLLGALVSELPKQRHFEWMSTAFTKDHSMPTAPVVPSAPANFVPAARETVEPIETSSGDASATTPQNAKRGHLPRPPVLSPGAQYVGDTGGDGTAATACAVGCSERGTCHEEFGRCDCPLGWGGSNCFQLLVPACQVAPNYVMPCSKQRMPYSCECKLQCEALAASSADSSFSGACLDVSNASEGAAALMLRPQELPQLDVALQKLYPLSADSRHRVKDVRPLAECPDHCSFHGWCVGVAGAGKPPRCSCFFGRRGLRCQDDSLVYCPSACSGRGRCNRGFCHCDPGAYGIDCSLMHALEAGRSVSRMWWEKSAAGLEQDRTMRPRVYVYELPPRFTTWVMGWSAGENGDFDRPIGHGILERFLNSRHRTSNPEEADYFVVPVVGMRGIRRMAVMEYVRSQWPFWNRSTTPNHIWVGTDDLGASNYFHPSLPPPPEFSNKSIFLQHLGLNVGTKRENTVGCYLRNQDIVIPPLQIQAHTRPPSPHFSNGPPVKKDTFFFFAGTIHHDRPGLMRNVRLMVAQAHANRSGYLIQNGLVGDYTYEMARSVFCLAPPGKGGGWGMRFGEAVVAGCIPVLIQDNTTEVFEEILPYDRFTVRIPEADIPQMHTILAGISNATIGSMQRELACVYEHFLWSSVIGIYGKEDGTGDAFATMMAILHRRLDGKVGQWSTACRKEGLAQSMPVTCHANTRWQSGKNICMNDASLKAVAKKAGTSMKFWPIGGAACGRERLSPC</sequence>
<keyword evidence="6" id="KW-0812">Transmembrane</keyword>
<dbReference type="InterPro" id="IPR040911">
    <property type="entry name" value="Exostosin_GT47"/>
</dbReference>
<feature type="domain" description="EGF-like" evidence="7">
    <location>
        <begin position="123"/>
        <end position="156"/>
    </location>
</feature>
<feature type="disulfide bond" evidence="4">
    <location>
        <begin position="127"/>
        <end position="137"/>
    </location>
</feature>
<proteinExistence type="inferred from homology"/>
<keyword evidence="9" id="KW-1185">Reference proteome</keyword>
<feature type="region of interest" description="Disordered" evidence="5">
    <location>
        <begin position="80"/>
        <end position="115"/>
    </location>
</feature>
<evidence type="ECO:0000313" key="9">
    <source>
        <dbReference type="Proteomes" id="UP001190700"/>
    </source>
</evidence>
<dbReference type="SMART" id="SM00181">
    <property type="entry name" value="EGF"/>
    <property type="match status" value="3"/>
</dbReference>
<feature type="domain" description="EGF-like" evidence="7">
    <location>
        <begin position="250"/>
        <end position="288"/>
    </location>
</feature>
<keyword evidence="4" id="KW-0245">EGF-like domain</keyword>
<keyword evidence="3" id="KW-0333">Golgi apparatus</keyword>
<feature type="disulfide bond" evidence="4">
    <location>
        <begin position="146"/>
        <end position="155"/>
    </location>
</feature>
<comment type="similarity">
    <text evidence="2">Belongs to the glycosyltransferase 47 family.</text>
</comment>
<dbReference type="PROSITE" id="PS01186">
    <property type="entry name" value="EGF_2"/>
    <property type="match status" value="1"/>
</dbReference>
<evidence type="ECO:0000256" key="6">
    <source>
        <dbReference type="SAM" id="Phobius"/>
    </source>
</evidence>
<keyword evidence="4" id="KW-1015">Disulfide bond</keyword>
<keyword evidence="6" id="KW-0472">Membrane</keyword>
<comment type="caution">
    <text evidence="8">The sequence shown here is derived from an EMBL/GenBank/DDBJ whole genome shotgun (WGS) entry which is preliminary data.</text>
</comment>
<dbReference type="PROSITE" id="PS50026">
    <property type="entry name" value="EGF_3"/>
    <property type="match status" value="2"/>
</dbReference>
<evidence type="ECO:0000259" key="7">
    <source>
        <dbReference type="PROSITE" id="PS50026"/>
    </source>
</evidence>
<feature type="compositionally biased region" description="Polar residues" evidence="5">
    <location>
        <begin position="82"/>
        <end position="95"/>
    </location>
</feature>
<dbReference type="InterPro" id="IPR000742">
    <property type="entry name" value="EGF"/>
</dbReference>
<comment type="caution">
    <text evidence="4">Lacks conserved residue(s) required for the propagation of feature annotation.</text>
</comment>
<evidence type="ECO:0000256" key="3">
    <source>
        <dbReference type="ARBA" id="ARBA00023034"/>
    </source>
</evidence>
<dbReference type="InterPro" id="IPR004263">
    <property type="entry name" value="Exostosin"/>
</dbReference>
<feature type="disulfide bond" evidence="4">
    <location>
        <begin position="278"/>
        <end position="287"/>
    </location>
</feature>
<feature type="disulfide bond" evidence="4">
    <location>
        <begin position="254"/>
        <end position="264"/>
    </location>
</feature>
<evidence type="ECO:0000256" key="2">
    <source>
        <dbReference type="ARBA" id="ARBA00010271"/>
    </source>
</evidence>
<dbReference type="GO" id="GO:0016757">
    <property type="term" value="F:glycosyltransferase activity"/>
    <property type="evidence" value="ECO:0007669"/>
    <property type="project" value="InterPro"/>
</dbReference>
<name>A0AAE0BWG7_9CHLO</name>
<reference evidence="8 9" key="1">
    <citation type="journal article" date="2015" name="Genome Biol. Evol.">
        <title>Comparative Genomics of a Bacterivorous Green Alga Reveals Evolutionary Causalities and Consequences of Phago-Mixotrophic Mode of Nutrition.</title>
        <authorList>
            <person name="Burns J.A."/>
            <person name="Paasch A."/>
            <person name="Narechania A."/>
            <person name="Kim E."/>
        </authorList>
    </citation>
    <scope>NUCLEOTIDE SEQUENCE [LARGE SCALE GENOMIC DNA]</scope>
    <source>
        <strain evidence="8 9">PLY_AMNH</strain>
    </source>
</reference>
<dbReference type="GO" id="GO:0000139">
    <property type="term" value="C:Golgi membrane"/>
    <property type="evidence" value="ECO:0007669"/>
    <property type="project" value="UniProtKB-SubCell"/>
</dbReference>
<dbReference type="Proteomes" id="UP001190700">
    <property type="component" value="Unassembled WGS sequence"/>
</dbReference>
<evidence type="ECO:0000256" key="4">
    <source>
        <dbReference type="PROSITE-ProRule" id="PRU00076"/>
    </source>
</evidence>
<dbReference type="PANTHER" id="PTHR11062">
    <property type="entry name" value="EXOSTOSIN HEPARAN SULFATE GLYCOSYLTRANSFERASE -RELATED"/>
    <property type="match status" value="1"/>
</dbReference>
<evidence type="ECO:0000313" key="8">
    <source>
        <dbReference type="EMBL" id="KAK3243344.1"/>
    </source>
</evidence>
<keyword evidence="6" id="KW-1133">Transmembrane helix</keyword>
<dbReference type="Gene3D" id="2.10.25.10">
    <property type="entry name" value="Laminin"/>
    <property type="match status" value="1"/>
</dbReference>
<evidence type="ECO:0000256" key="5">
    <source>
        <dbReference type="SAM" id="MobiDB-lite"/>
    </source>
</evidence>
<dbReference type="Pfam" id="PF03016">
    <property type="entry name" value="Exostosin_GT47"/>
    <property type="match status" value="1"/>
</dbReference>
<organism evidence="8 9">
    <name type="scientific">Cymbomonas tetramitiformis</name>
    <dbReference type="NCBI Taxonomy" id="36881"/>
    <lineage>
        <taxon>Eukaryota</taxon>
        <taxon>Viridiplantae</taxon>
        <taxon>Chlorophyta</taxon>
        <taxon>Pyramimonadophyceae</taxon>
        <taxon>Pyramimonadales</taxon>
        <taxon>Pyramimonadaceae</taxon>
        <taxon>Cymbomonas</taxon>
    </lineage>
</organism>
<gene>
    <name evidence="8" type="ORF">CYMTET_46992</name>
</gene>
<comment type="subcellular location">
    <subcellularLocation>
        <location evidence="1">Golgi apparatus membrane</location>
        <topology evidence="1">Single-pass type II membrane protein</topology>
    </subcellularLocation>
</comment>
<feature type="transmembrane region" description="Helical" evidence="6">
    <location>
        <begin position="17"/>
        <end position="35"/>
    </location>
</feature>
<dbReference type="EMBL" id="LGRX02032947">
    <property type="protein sequence ID" value="KAK3243344.1"/>
    <property type="molecule type" value="Genomic_DNA"/>
</dbReference>